<evidence type="ECO:0000256" key="3">
    <source>
        <dbReference type="ARBA" id="ARBA00022490"/>
    </source>
</evidence>
<evidence type="ECO:0000256" key="4">
    <source>
        <dbReference type="ARBA" id="ARBA00022553"/>
    </source>
</evidence>
<gene>
    <name evidence="13" type="ORF">BRYFOR_09380</name>
</gene>
<dbReference type="EMBL" id="ACCL02000027">
    <property type="protein sequence ID" value="EET58652.1"/>
    <property type="molecule type" value="Genomic_DNA"/>
</dbReference>
<evidence type="ECO:0000256" key="10">
    <source>
        <dbReference type="PROSITE-ProRule" id="PRU00169"/>
    </source>
</evidence>
<evidence type="ECO:0000256" key="1">
    <source>
        <dbReference type="ARBA" id="ARBA00004496"/>
    </source>
</evidence>
<keyword evidence="8" id="KW-0804">Transcription</keyword>
<comment type="function">
    <text evidence="9">May play the central regulatory role in sporulation. It may be an element of the effector pathway responsible for the activation of sporulation genes in response to nutritional stress. Spo0A may act in concert with spo0H (a sigma factor) to control the expression of some genes that are critical to the sporulation process.</text>
</comment>
<reference evidence="13" key="1">
    <citation type="submission" date="2009-07" db="EMBL/GenBank/DDBJ databases">
        <authorList>
            <person name="Weinstock G."/>
            <person name="Sodergren E."/>
            <person name="Clifton S."/>
            <person name="Fulton L."/>
            <person name="Fulton B."/>
            <person name="Courtney L."/>
            <person name="Fronick C."/>
            <person name="Harrison M."/>
            <person name="Strong C."/>
            <person name="Farmer C."/>
            <person name="Delahaunty K."/>
            <person name="Markovic C."/>
            <person name="Hall O."/>
            <person name="Minx P."/>
            <person name="Tomlinson C."/>
            <person name="Mitreva M."/>
            <person name="Nelson J."/>
            <person name="Hou S."/>
            <person name="Wollam A."/>
            <person name="Pepin K.H."/>
            <person name="Johnson M."/>
            <person name="Bhonagiri V."/>
            <person name="Nash W.E."/>
            <person name="Warren W."/>
            <person name="Chinwalla A."/>
            <person name="Mardis E.R."/>
            <person name="Wilson R.K."/>
        </authorList>
    </citation>
    <scope>NUCLEOTIDE SEQUENCE [LARGE SCALE GENOMIC DNA]</scope>
    <source>
        <strain evidence="13">DSM 14469</strain>
    </source>
</reference>
<feature type="domain" description="HTH araC/xylS-type" evidence="11">
    <location>
        <begin position="429"/>
        <end position="527"/>
    </location>
</feature>
<dbReference type="AlphaFoldDB" id="C6LL33"/>
<evidence type="ECO:0000256" key="9">
    <source>
        <dbReference type="ARBA" id="ARBA00024867"/>
    </source>
</evidence>
<dbReference type="InterPro" id="IPR001789">
    <property type="entry name" value="Sig_transdc_resp-reg_receiver"/>
</dbReference>
<dbReference type="Pfam" id="PF00072">
    <property type="entry name" value="Response_reg"/>
    <property type="match status" value="1"/>
</dbReference>
<comment type="subcellular location">
    <subcellularLocation>
        <location evidence="1">Cytoplasm</location>
    </subcellularLocation>
</comment>
<keyword evidence="6" id="KW-0805">Transcription regulation</keyword>
<proteinExistence type="predicted"/>
<accession>C6LL33</accession>
<sequence length="529" mass="59972">MLKVVIADDEERICRLIEALADWRALSMEVVGTAHNGLEACEMVEKTCPDILITDIRMPGCSGLELIEKVKKSAEQLEIIIISGYAHFEYAQQAIKFGVGDYLLKPISKAELTATLEKLRDRILQRQASEQDRQELKRKAELDVRRLREELLEALFLQKDTELSAQTLQEIYGMQVQPGLFQAFCLKLDCGLQEPGEGQTAVLLGKAREILERVLKEKCAGFLLGVRGFWCLGILNYEKARQEEIRRALKDCLSQIEMQKSLFGSASFSMSLGRAVRQPEQLAASMKEAAELMQERIVKGTGRVLEHMGGPSALKSSNVMERYLREITQAVELLSVERADAAAELLKAEVRGTKDVRGCEIAELVSSACDIFSAHVQMQERSQKMEKFRQRCGQCRNMEELFACLQDFQRQEIEAMLRKRENDTVRPIRIAKEYIQNHYSEPITLEEVSSAVGLSTAYFSTLFKKTEGGGFAKYLIQVRMEQAKSLLRETNTPVAEICRQVGYNDIKHFTHTFEKMVGVKPATYRKLYG</sequence>
<dbReference type="InterPro" id="IPR011006">
    <property type="entry name" value="CheY-like_superfamily"/>
</dbReference>
<keyword evidence="14" id="KW-1185">Reference proteome</keyword>
<dbReference type="SMART" id="SM00342">
    <property type="entry name" value="HTH_ARAC"/>
    <property type="match status" value="1"/>
</dbReference>
<dbReference type="Proteomes" id="UP000005561">
    <property type="component" value="Unassembled WGS sequence"/>
</dbReference>
<evidence type="ECO:0000259" key="11">
    <source>
        <dbReference type="PROSITE" id="PS01124"/>
    </source>
</evidence>
<dbReference type="GO" id="GO:0005737">
    <property type="term" value="C:cytoplasm"/>
    <property type="evidence" value="ECO:0007669"/>
    <property type="project" value="UniProtKB-SubCell"/>
</dbReference>
<evidence type="ECO:0000256" key="2">
    <source>
        <dbReference type="ARBA" id="ARBA00018672"/>
    </source>
</evidence>
<dbReference type="eggNOG" id="COG2207">
    <property type="taxonomic scope" value="Bacteria"/>
</dbReference>
<dbReference type="InterPro" id="IPR018062">
    <property type="entry name" value="HTH_AraC-typ_CS"/>
</dbReference>
<dbReference type="GO" id="GO:0000160">
    <property type="term" value="P:phosphorelay signal transduction system"/>
    <property type="evidence" value="ECO:0007669"/>
    <property type="project" value="UniProtKB-KW"/>
</dbReference>
<dbReference type="InterPro" id="IPR009057">
    <property type="entry name" value="Homeodomain-like_sf"/>
</dbReference>
<comment type="caution">
    <text evidence="13">The sequence shown here is derived from an EMBL/GenBank/DDBJ whole genome shotgun (WGS) entry which is preliminary data.</text>
</comment>
<dbReference type="OrthoDB" id="9794370at2"/>
<evidence type="ECO:0000256" key="5">
    <source>
        <dbReference type="ARBA" id="ARBA00023012"/>
    </source>
</evidence>
<dbReference type="SUPFAM" id="SSF46689">
    <property type="entry name" value="Homeodomain-like"/>
    <property type="match status" value="2"/>
</dbReference>
<feature type="domain" description="Response regulatory" evidence="12">
    <location>
        <begin position="3"/>
        <end position="120"/>
    </location>
</feature>
<keyword evidence="4 10" id="KW-0597">Phosphoprotein</keyword>
<dbReference type="SMART" id="SM00448">
    <property type="entry name" value="REC"/>
    <property type="match status" value="1"/>
</dbReference>
<dbReference type="SUPFAM" id="SSF52172">
    <property type="entry name" value="CheY-like"/>
    <property type="match status" value="1"/>
</dbReference>
<keyword evidence="7" id="KW-0238">DNA-binding</keyword>
<evidence type="ECO:0000313" key="13">
    <source>
        <dbReference type="EMBL" id="EET58652.1"/>
    </source>
</evidence>
<dbReference type="PROSITE" id="PS01124">
    <property type="entry name" value="HTH_ARAC_FAMILY_2"/>
    <property type="match status" value="1"/>
</dbReference>
<dbReference type="GO" id="GO:0043565">
    <property type="term" value="F:sequence-specific DNA binding"/>
    <property type="evidence" value="ECO:0007669"/>
    <property type="project" value="InterPro"/>
</dbReference>
<evidence type="ECO:0000256" key="6">
    <source>
        <dbReference type="ARBA" id="ARBA00023015"/>
    </source>
</evidence>
<dbReference type="GO" id="GO:0003700">
    <property type="term" value="F:DNA-binding transcription factor activity"/>
    <property type="evidence" value="ECO:0007669"/>
    <property type="project" value="InterPro"/>
</dbReference>
<dbReference type="InterPro" id="IPR018060">
    <property type="entry name" value="HTH_AraC"/>
</dbReference>
<dbReference type="Gene3D" id="1.10.10.60">
    <property type="entry name" value="Homeodomain-like"/>
    <property type="match status" value="2"/>
</dbReference>
<dbReference type="CDD" id="cd17536">
    <property type="entry name" value="REC_YesN-like"/>
    <property type="match status" value="1"/>
</dbReference>
<feature type="modified residue" description="4-aspartylphosphate" evidence="10">
    <location>
        <position position="55"/>
    </location>
</feature>
<evidence type="ECO:0000259" key="12">
    <source>
        <dbReference type="PROSITE" id="PS50110"/>
    </source>
</evidence>
<name>C6LL33_9FIRM</name>
<dbReference type="PROSITE" id="PS50110">
    <property type="entry name" value="RESPONSE_REGULATORY"/>
    <property type="match status" value="1"/>
</dbReference>
<evidence type="ECO:0000256" key="8">
    <source>
        <dbReference type="ARBA" id="ARBA00023163"/>
    </source>
</evidence>
<dbReference type="PANTHER" id="PTHR42713">
    <property type="entry name" value="HISTIDINE KINASE-RELATED"/>
    <property type="match status" value="1"/>
</dbReference>
<keyword evidence="5" id="KW-0902">Two-component regulatory system</keyword>
<evidence type="ECO:0000313" key="14">
    <source>
        <dbReference type="Proteomes" id="UP000005561"/>
    </source>
</evidence>
<keyword evidence="3" id="KW-0963">Cytoplasm</keyword>
<dbReference type="Pfam" id="PF12833">
    <property type="entry name" value="HTH_18"/>
    <property type="match status" value="1"/>
</dbReference>
<evidence type="ECO:0000256" key="7">
    <source>
        <dbReference type="ARBA" id="ARBA00023125"/>
    </source>
</evidence>
<organism evidence="13 14">
    <name type="scientific">Marvinbryantia formatexigens DSM 14469</name>
    <dbReference type="NCBI Taxonomy" id="478749"/>
    <lineage>
        <taxon>Bacteria</taxon>
        <taxon>Bacillati</taxon>
        <taxon>Bacillota</taxon>
        <taxon>Clostridia</taxon>
        <taxon>Lachnospirales</taxon>
        <taxon>Lachnospiraceae</taxon>
        <taxon>Marvinbryantia</taxon>
    </lineage>
</organism>
<dbReference type="Gene3D" id="3.40.50.2300">
    <property type="match status" value="1"/>
</dbReference>
<dbReference type="eggNOG" id="COG4753">
    <property type="taxonomic scope" value="Bacteria"/>
</dbReference>
<protein>
    <recommendedName>
        <fullName evidence="2">Stage 0 sporulation protein A homolog</fullName>
    </recommendedName>
</protein>
<dbReference type="STRING" id="168384.SAMN05660368_02472"/>
<dbReference type="InterPro" id="IPR051552">
    <property type="entry name" value="HptR"/>
</dbReference>
<dbReference type="PROSITE" id="PS00041">
    <property type="entry name" value="HTH_ARAC_FAMILY_1"/>
    <property type="match status" value="1"/>
</dbReference>
<dbReference type="RefSeq" id="WP_006864132.1">
    <property type="nucleotide sequence ID" value="NZ_ACCL02000027.1"/>
</dbReference>
<dbReference type="PANTHER" id="PTHR42713:SF3">
    <property type="entry name" value="TRANSCRIPTIONAL REGULATORY PROTEIN HPTR"/>
    <property type="match status" value="1"/>
</dbReference>